<reference evidence="7" key="1">
    <citation type="submission" date="2009-07" db="EMBL/GenBank/DDBJ databases">
        <authorList>
            <person name="Weinstock G."/>
            <person name="Sodergren E."/>
            <person name="Clifton S."/>
            <person name="Fulton L."/>
            <person name="Fulton B."/>
            <person name="Courtney L."/>
            <person name="Fronick C."/>
            <person name="Harrison M."/>
            <person name="Strong C."/>
            <person name="Farmer C."/>
            <person name="Delahaunty K."/>
            <person name="Markovic C."/>
            <person name="Hall O."/>
            <person name="Minx P."/>
            <person name="Tomlinson C."/>
            <person name="Mitreva M."/>
            <person name="Nelson J."/>
            <person name="Hou S."/>
            <person name="Wollam A."/>
            <person name="Pepin K.H."/>
            <person name="Johnson M."/>
            <person name="Bhonagiri V."/>
            <person name="Nash W.E."/>
            <person name="Warren W."/>
            <person name="Chinwalla A."/>
            <person name="Mardis E.R."/>
            <person name="Wilson R.K."/>
        </authorList>
    </citation>
    <scope>NUCLEOTIDE SEQUENCE [LARGE SCALE GENOMIC DNA]</scope>
    <source>
        <strain evidence="7">DSM 14469</strain>
    </source>
</reference>
<dbReference type="Proteomes" id="UP000005561">
    <property type="component" value="Unassembled WGS sequence"/>
</dbReference>
<accession>C6LCC1</accession>
<dbReference type="Pfam" id="PF22780">
    <property type="entry name" value="HI0933_like_1st"/>
    <property type="match status" value="1"/>
</dbReference>
<feature type="domain" description="RsdA/BaiN/AoA(So)-like Rossmann fold-like" evidence="5">
    <location>
        <begin position="3"/>
        <end position="400"/>
    </location>
</feature>
<dbReference type="eggNOG" id="COG2081">
    <property type="taxonomic scope" value="Bacteria"/>
</dbReference>
<feature type="domain" description="RsdA/BaiN/AoA(So)-like insert" evidence="6">
    <location>
        <begin position="187"/>
        <end position="347"/>
    </location>
</feature>
<dbReference type="PRINTS" id="PR00368">
    <property type="entry name" value="FADPNR"/>
</dbReference>
<evidence type="ECO:0000256" key="3">
    <source>
        <dbReference type="ARBA" id="ARBA00022827"/>
    </source>
</evidence>
<feature type="region of interest" description="Disordered" evidence="4">
    <location>
        <begin position="442"/>
        <end position="466"/>
    </location>
</feature>
<dbReference type="OrthoDB" id="9773233at2"/>
<protein>
    <submittedName>
        <fullName evidence="7">Flavoprotein family protein</fullName>
    </submittedName>
</protein>
<keyword evidence="8" id="KW-1185">Reference proteome</keyword>
<sequence length="466" mass="49566">MKKIIVIGAGASGMLAAITAARQGASVTILEGMEKPGKKLLITGSGRCNLTNLRQEITCYRGADSAFISGILRQLPVKDTLAFFRELGLLTVSRDGYVYPVTGQASSVLEVLLLEIRRLGIKLKCTEKVTAIRREDKLLVKTAGWTYEADAVILAAGSKAAPATGSDGSGYSLAKSCGHSLVTPREALVPLAIRESWVKKLSGLRMQASVTLEGHTETGELQWTDTGISGIVVFQLSRYAVCALAKQQEKQISGVPVQLDLLPSVSGEALLSHLQQLQALRDGRSAESLLAGVLAKKAAGPLLQAAGISPSEKAERLDGGALQRLVKVMKQLTLTVSGCRSFEQAQVCQGGVRHTEVDAQTLESKKMPGLYITGELLDVDGICGGYNLQWAWASGFAAGRAAGSQEKMAATKAAGSQEKMAAAKATDRPEREQCCKAADHPERERCCKMADRPADNASERAERSTL</sequence>
<dbReference type="NCBIfam" id="TIGR00275">
    <property type="entry name" value="aminoacetone oxidase family FAD-binding enzyme"/>
    <property type="match status" value="1"/>
</dbReference>
<dbReference type="InterPro" id="IPR057661">
    <property type="entry name" value="RsdA/BaiN/AoA(So)_Rossmann"/>
</dbReference>
<dbReference type="Gene3D" id="2.40.30.10">
    <property type="entry name" value="Translation factors"/>
    <property type="match status" value="1"/>
</dbReference>
<dbReference type="Gene3D" id="3.50.50.60">
    <property type="entry name" value="FAD/NAD(P)-binding domain"/>
    <property type="match status" value="1"/>
</dbReference>
<dbReference type="RefSeq" id="WP_006861063.1">
    <property type="nucleotide sequence ID" value="NZ_ACCL02000005.1"/>
</dbReference>
<dbReference type="STRING" id="168384.SAMN05660368_00183"/>
<dbReference type="InterPro" id="IPR023166">
    <property type="entry name" value="BaiN-like_dom_sf"/>
</dbReference>
<organism evidence="7 8">
    <name type="scientific">Marvinbryantia formatexigens DSM 14469</name>
    <dbReference type="NCBI Taxonomy" id="478749"/>
    <lineage>
        <taxon>Bacteria</taxon>
        <taxon>Bacillati</taxon>
        <taxon>Bacillota</taxon>
        <taxon>Clostridia</taxon>
        <taxon>Lachnospirales</taxon>
        <taxon>Lachnospiraceae</taxon>
        <taxon>Marvinbryantia</taxon>
    </lineage>
</organism>
<dbReference type="PANTHER" id="PTHR42887">
    <property type="entry name" value="OS12G0638800 PROTEIN"/>
    <property type="match status" value="1"/>
</dbReference>
<name>C6LCC1_9FIRM</name>
<evidence type="ECO:0000256" key="4">
    <source>
        <dbReference type="SAM" id="MobiDB-lite"/>
    </source>
</evidence>
<dbReference type="InterPro" id="IPR055178">
    <property type="entry name" value="RsdA/BaiN/AoA(So)-like_dom"/>
</dbReference>
<dbReference type="Gene3D" id="1.10.8.260">
    <property type="entry name" value="HI0933 insert domain-like"/>
    <property type="match status" value="1"/>
</dbReference>
<gene>
    <name evidence="7" type="ORF">BRYFOR_06268</name>
</gene>
<dbReference type="PANTHER" id="PTHR42887:SF2">
    <property type="entry name" value="OS12G0638800 PROTEIN"/>
    <property type="match status" value="1"/>
</dbReference>
<comment type="cofactor">
    <cofactor evidence="1">
        <name>FAD</name>
        <dbReference type="ChEBI" id="CHEBI:57692"/>
    </cofactor>
</comment>
<evidence type="ECO:0000256" key="1">
    <source>
        <dbReference type="ARBA" id="ARBA00001974"/>
    </source>
</evidence>
<dbReference type="SUPFAM" id="SSF51905">
    <property type="entry name" value="FAD/NAD(P)-binding domain"/>
    <property type="match status" value="1"/>
</dbReference>
<keyword evidence="3" id="KW-0274">FAD</keyword>
<evidence type="ECO:0000259" key="6">
    <source>
        <dbReference type="Pfam" id="PF22780"/>
    </source>
</evidence>
<evidence type="ECO:0000313" key="8">
    <source>
        <dbReference type="Proteomes" id="UP000005561"/>
    </source>
</evidence>
<dbReference type="InterPro" id="IPR036188">
    <property type="entry name" value="FAD/NAD-bd_sf"/>
</dbReference>
<evidence type="ECO:0000256" key="2">
    <source>
        <dbReference type="ARBA" id="ARBA00022630"/>
    </source>
</evidence>
<evidence type="ECO:0000313" key="7">
    <source>
        <dbReference type="EMBL" id="EET61585.1"/>
    </source>
</evidence>
<dbReference type="AlphaFoldDB" id="C6LCC1"/>
<evidence type="ECO:0000259" key="5">
    <source>
        <dbReference type="Pfam" id="PF03486"/>
    </source>
</evidence>
<proteinExistence type="predicted"/>
<dbReference type="InterPro" id="IPR004792">
    <property type="entry name" value="BaiN-like"/>
</dbReference>
<dbReference type="Pfam" id="PF03486">
    <property type="entry name" value="HI0933_like"/>
    <property type="match status" value="1"/>
</dbReference>
<comment type="caution">
    <text evidence="7">The sequence shown here is derived from an EMBL/GenBank/DDBJ whole genome shotgun (WGS) entry which is preliminary data.</text>
</comment>
<dbReference type="PRINTS" id="PR00411">
    <property type="entry name" value="PNDRDTASEI"/>
</dbReference>
<dbReference type="EMBL" id="ACCL02000005">
    <property type="protein sequence ID" value="EET61585.1"/>
    <property type="molecule type" value="Genomic_DNA"/>
</dbReference>
<dbReference type="SUPFAM" id="SSF160996">
    <property type="entry name" value="HI0933 insert domain-like"/>
    <property type="match status" value="1"/>
</dbReference>
<keyword evidence="2" id="KW-0285">Flavoprotein</keyword>